<reference evidence="1" key="1">
    <citation type="submission" date="2014-09" db="EMBL/GenBank/DDBJ databases">
        <authorList>
            <person name="Magalhaes I.L.F."/>
            <person name="Oliveira U."/>
            <person name="Santos F.R."/>
            <person name="Vidigal T.H.D.A."/>
            <person name="Brescovit A.D."/>
            <person name="Santos A.J."/>
        </authorList>
    </citation>
    <scope>NUCLEOTIDE SEQUENCE</scope>
    <source>
        <tissue evidence="1">Shoot tissue taken approximately 20 cm above the soil surface</tissue>
    </source>
</reference>
<proteinExistence type="predicted"/>
<protein>
    <submittedName>
        <fullName evidence="1">Uncharacterized protein</fullName>
    </submittedName>
</protein>
<dbReference type="AlphaFoldDB" id="A0A0A9TRP4"/>
<accession>A0A0A9TRP4</accession>
<evidence type="ECO:0000313" key="1">
    <source>
        <dbReference type="EMBL" id="JAE23380.1"/>
    </source>
</evidence>
<dbReference type="EMBL" id="GBRH01174516">
    <property type="protein sequence ID" value="JAE23380.1"/>
    <property type="molecule type" value="Transcribed_RNA"/>
</dbReference>
<sequence length="18" mass="2053">MEESEAGEKMNKISGREK</sequence>
<name>A0A0A9TRP4_ARUDO</name>
<reference evidence="1" key="2">
    <citation type="journal article" date="2015" name="Data Brief">
        <title>Shoot transcriptome of the giant reed, Arundo donax.</title>
        <authorList>
            <person name="Barrero R.A."/>
            <person name="Guerrero F.D."/>
            <person name="Moolhuijzen P."/>
            <person name="Goolsby J.A."/>
            <person name="Tidwell J."/>
            <person name="Bellgard S.E."/>
            <person name="Bellgard M.I."/>
        </authorList>
    </citation>
    <scope>NUCLEOTIDE SEQUENCE</scope>
    <source>
        <tissue evidence="1">Shoot tissue taken approximately 20 cm above the soil surface</tissue>
    </source>
</reference>
<organism evidence="1">
    <name type="scientific">Arundo donax</name>
    <name type="common">Giant reed</name>
    <name type="synonym">Donax arundinaceus</name>
    <dbReference type="NCBI Taxonomy" id="35708"/>
    <lineage>
        <taxon>Eukaryota</taxon>
        <taxon>Viridiplantae</taxon>
        <taxon>Streptophyta</taxon>
        <taxon>Embryophyta</taxon>
        <taxon>Tracheophyta</taxon>
        <taxon>Spermatophyta</taxon>
        <taxon>Magnoliopsida</taxon>
        <taxon>Liliopsida</taxon>
        <taxon>Poales</taxon>
        <taxon>Poaceae</taxon>
        <taxon>PACMAD clade</taxon>
        <taxon>Arundinoideae</taxon>
        <taxon>Arundineae</taxon>
        <taxon>Arundo</taxon>
    </lineage>
</organism>